<comment type="caution">
    <text evidence="2">The sequence shown here is derived from an EMBL/GenBank/DDBJ whole genome shotgun (WGS) entry which is preliminary data.</text>
</comment>
<keyword evidence="3" id="KW-1185">Reference proteome</keyword>
<accession>A0A8J6BP54</accession>
<proteinExistence type="predicted"/>
<reference evidence="2" key="2">
    <citation type="submission" date="2021-02" db="EMBL/GenBank/DDBJ databases">
        <authorList>
            <person name="Kimball J.A."/>
            <person name="Haas M.W."/>
            <person name="Macchietto M."/>
            <person name="Kono T."/>
            <person name="Duquette J."/>
            <person name="Shao M."/>
        </authorList>
    </citation>
    <scope>NUCLEOTIDE SEQUENCE</scope>
    <source>
        <tissue evidence="2">Fresh leaf tissue</tissue>
    </source>
</reference>
<reference evidence="2" key="1">
    <citation type="journal article" date="2021" name="bioRxiv">
        <title>Whole Genome Assembly and Annotation of Northern Wild Rice, Zizania palustris L., Supports a Whole Genome Duplication in the Zizania Genus.</title>
        <authorList>
            <person name="Haas M."/>
            <person name="Kono T."/>
            <person name="Macchietto M."/>
            <person name="Millas R."/>
            <person name="McGilp L."/>
            <person name="Shao M."/>
            <person name="Duquette J."/>
            <person name="Hirsch C.N."/>
            <person name="Kimball J."/>
        </authorList>
    </citation>
    <scope>NUCLEOTIDE SEQUENCE</scope>
    <source>
        <tissue evidence="2">Fresh leaf tissue</tissue>
    </source>
</reference>
<dbReference type="AlphaFoldDB" id="A0A8J6BP54"/>
<evidence type="ECO:0000313" key="3">
    <source>
        <dbReference type="Proteomes" id="UP000729402"/>
    </source>
</evidence>
<keyword evidence="1" id="KW-1133">Transmembrane helix</keyword>
<feature type="transmembrane region" description="Helical" evidence="1">
    <location>
        <begin position="39"/>
        <end position="59"/>
    </location>
</feature>
<evidence type="ECO:0000256" key="1">
    <source>
        <dbReference type="SAM" id="Phobius"/>
    </source>
</evidence>
<gene>
    <name evidence="2" type="ORF">GUJ93_ZPchr0011g27745</name>
</gene>
<organism evidence="2 3">
    <name type="scientific">Zizania palustris</name>
    <name type="common">Northern wild rice</name>
    <dbReference type="NCBI Taxonomy" id="103762"/>
    <lineage>
        <taxon>Eukaryota</taxon>
        <taxon>Viridiplantae</taxon>
        <taxon>Streptophyta</taxon>
        <taxon>Embryophyta</taxon>
        <taxon>Tracheophyta</taxon>
        <taxon>Spermatophyta</taxon>
        <taxon>Magnoliopsida</taxon>
        <taxon>Liliopsida</taxon>
        <taxon>Poales</taxon>
        <taxon>Poaceae</taxon>
        <taxon>BOP clade</taxon>
        <taxon>Oryzoideae</taxon>
        <taxon>Oryzeae</taxon>
        <taxon>Zizaniinae</taxon>
        <taxon>Zizania</taxon>
    </lineage>
</organism>
<feature type="transmembrane region" description="Helical" evidence="1">
    <location>
        <begin position="65"/>
        <end position="86"/>
    </location>
</feature>
<dbReference type="EMBL" id="JAAALK010000081">
    <property type="protein sequence ID" value="KAG8091154.1"/>
    <property type="molecule type" value="Genomic_DNA"/>
</dbReference>
<name>A0A8J6BP54_ZIZPA</name>
<keyword evidence="1" id="KW-0472">Membrane</keyword>
<dbReference type="EMBL" id="JAAALK010000081">
    <property type="protein sequence ID" value="KAG8091155.1"/>
    <property type="molecule type" value="Genomic_DNA"/>
</dbReference>
<protein>
    <submittedName>
        <fullName evidence="2">Uncharacterized protein</fullName>
    </submittedName>
</protein>
<sequence length="97" mass="10897">MGDDTRVSNDGPLSPSVGVETVRCLPQKRWQKLAYHIKLFPLYLVLLMIGSSTTSYIFTPSTPTSSLAGCAPLYLVMQICIVKCYFCKLMEDREETK</sequence>
<keyword evidence="1" id="KW-0812">Transmembrane</keyword>
<dbReference type="EMBL" id="JAAALK010000081">
    <property type="protein sequence ID" value="KAG8091153.1"/>
    <property type="molecule type" value="Genomic_DNA"/>
</dbReference>
<evidence type="ECO:0000313" key="2">
    <source>
        <dbReference type="EMBL" id="KAG8091154.1"/>
    </source>
</evidence>
<dbReference type="EMBL" id="JAAALK010000081">
    <property type="protein sequence ID" value="KAG8091156.1"/>
    <property type="molecule type" value="Genomic_DNA"/>
</dbReference>
<dbReference type="Proteomes" id="UP000729402">
    <property type="component" value="Unassembled WGS sequence"/>
</dbReference>